<proteinExistence type="predicted"/>
<evidence type="ECO:0000313" key="1">
    <source>
        <dbReference type="EMBL" id="GAH65754.1"/>
    </source>
</evidence>
<accession>X1IHZ7</accession>
<comment type="caution">
    <text evidence="1">The sequence shown here is derived from an EMBL/GenBank/DDBJ whole genome shotgun (WGS) entry which is preliminary data.</text>
</comment>
<dbReference type="AlphaFoldDB" id="X1IHZ7"/>
<sequence length="47" mass="5365">MELVEILNQIPEYKEFMTISELDNSSKKLAQKFAHVELNKLGKSRGG</sequence>
<name>X1IHZ7_9ZZZZ</name>
<protein>
    <submittedName>
        <fullName evidence="1">Uncharacterized protein</fullName>
    </submittedName>
</protein>
<dbReference type="EMBL" id="BARU01025380">
    <property type="protein sequence ID" value="GAH65754.1"/>
    <property type="molecule type" value="Genomic_DNA"/>
</dbReference>
<gene>
    <name evidence="1" type="ORF">S03H2_40902</name>
</gene>
<reference evidence="1" key="1">
    <citation type="journal article" date="2014" name="Front. Microbiol.">
        <title>High frequency of phylogenetically diverse reductive dehalogenase-homologous genes in deep subseafloor sedimentary metagenomes.</title>
        <authorList>
            <person name="Kawai M."/>
            <person name="Futagami T."/>
            <person name="Toyoda A."/>
            <person name="Takaki Y."/>
            <person name="Nishi S."/>
            <person name="Hori S."/>
            <person name="Arai W."/>
            <person name="Tsubouchi T."/>
            <person name="Morono Y."/>
            <person name="Uchiyama I."/>
            <person name="Ito T."/>
            <person name="Fujiyama A."/>
            <person name="Inagaki F."/>
            <person name="Takami H."/>
        </authorList>
    </citation>
    <scope>NUCLEOTIDE SEQUENCE</scope>
    <source>
        <strain evidence="1">Expedition CK06-06</strain>
    </source>
</reference>
<feature type="non-terminal residue" evidence="1">
    <location>
        <position position="47"/>
    </location>
</feature>
<organism evidence="1">
    <name type="scientific">marine sediment metagenome</name>
    <dbReference type="NCBI Taxonomy" id="412755"/>
    <lineage>
        <taxon>unclassified sequences</taxon>
        <taxon>metagenomes</taxon>
        <taxon>ecological metagenomes</taxon>
    </lineage>
</organism>